<name>A0ABY4DZN1_9NEIS</name>
<dbReference type="PROSITE" id="PS50983">
    <property type="entry name" value="FE_B12_PBP"/>
    <property type="match status" value="1"/>
</dbReference>
<evidence type="ECO:0000256" key="3">
    <source>
        <dbReference type="ARBA" id="ARBA00022448"/>
    </source>
</evidence>
<evidence type="ECO:0000313" key="9">
    <source>
        <dbReference type="EMBL" id="UOO88991.1"/>
    </source>
</evidence>
<dbReference type="PANTHER" id="PTHR30532">
    <property type="entry name" value="IRON III DICITRATE-BINDING PERIPLASMIC PROTEIN"/>
    <property type="match status" value="1"/>
</dbReference>
<dbReference type="Pfam" id="PF01497">
    <property type="entry name" value="Peripla_BP_2"/>
    <property type="match status" value="1"/>
</dbReference>
<evidence type="ECO:0000259" key="8">
    <source>
        <dbReference type="PROSITE" id="PS50983"/>
    </source>
</evidence>
<evidence type="ECO:0000256" key="6">
    <source>
        <dbReference type="SAM" id="Coils"/>
    </source>
</evidence>
<keyword evidence="4" id="KW-0410">Iron transport</keyword>
<evidence type="ECO:0000256" key="2">
    <source>
        <dbReference type="ARBA" id="ARBA00008814"/>
    </source>
</evidence>
<dbReference type="PANTHER" id="PTHR30532:SF28">
    <property type="entry name" value="PETROBACTIN-BINDING PROTEIN YCLQ"/>
    <property type="match status" value="1"/>
</dbReference>
<dbReference type="CDD" id="cd01140">
    <property type="entry name" value="FatB"/>
    <property type="match status" value="1"/>
</dbReference>
<evidence type="ECO:0000256" key="7">
    <source>
        <dbReference type="SAM" id="SignalP"/>
    </source>
</evidence>
<keyword evidence="3" id="KW-0813">Transport</keyword>
<dbReference type="Gene3D" id="3.40.50.1980">
    <property type="entry name" value="Nitrogenase molybdenum iron protein domain"/>
    <property type="match status" value="2"/>
</dbReference>
<comment type="similarity">
    <text evidence="2">Belongs to the bacterial solute-binding protein 8 family.</text>
</comment>
<organism evidence="9 10">
    <name type="scientific">Vitreoscilla massiliensis</name>
    <dbReference type="NCBI Taxonomy" id="1689272"/>
    <lineage>
        <taxon>Bacteria</taxon>
        <taxon>Pseudomonadati</taxon>
        <taxon>Pseudomonadota</taxon>
        <taxon>Betaproteobacteria</taxon>
        <taxon>Neisseriales</taxon>
        <taxon>Neisseriaceae</taxon>
        <taxon>Vitreoscilla</taxon>
    </lineage>
</organism>
<comment type="subcellular location">
    <subcellularLocation>
        <location evidence="1">Cell envelope</location>
    </subcellularLocation>
</comment>
<feature type="signal peptide" evidence="7">
    <location>
        <begin position="1"/>
        <end position="24"/>
    </location>
</feature>
<sequence>MKKCLPTILAAALALGLAACGQQSDNKTAATAASSTTASADQISSKAGNISVPADLSKIAVLDYTSLDTINALGATDKVIGLPLSSAVPTSLASFKSDKYTDFGAVNNVNLEKLAAAQPQLVIAADRLQKQMDALKQVAPTYHYSIDTDNYWKSFHEQTMNLAKIVGKTSEAEQKLKTLDEEAAKVSEKTKGKSALIVLVNNDKLMAFGQHSRFGLIHDKLGFTPIDASIKVGTHGQSISYEYIAEKNPDYLFIIDRASAVTGKSGGAEAALNNDIIKQTKAAKEQHIVYLDANNWYLMNGGLNAMHEMVAEVGSAIK</sequence>
<evidence type="ECO:0000256" key="5">
    <source>
        <dbReference type="ARBA" id="ARBA00022729"/>
    </source>
</evidence>
<feature type="coiled-coil region" evidence="6">
    <location>
        <begin position="162"/>
        <end position="189"/>
    </location>
</feature>
<feature type="chain" id="PRO_5047390048" evidence="7">
    <location>
        <begin position="25"/>
        <end position="318"/>
    </location>
</feature>
<proteinExistence type="inferred from homology"/>
<keyword evidence="4" id="KW-0408">Iron</keyword>
<evidence type="ECO:0000256" key="1">
    <source>
        <dbReference type="ARBA" id="ARBA00004196"/>
    </source>
</evidence>
<dbReference type="EMBL" id="CP091511">
    <property type="protein sequence ID" value="UOO88991.1"/>
    <property type="molecule type" value="Genomic_DNA"/>
</dbReference>
<reference evidence="9 10" key="1">
    <citation type="journal article" date="2022" name="Res Sq">
        <title>Evolution of multicellular longitudinally dividing oral cavity symbionts (Neisseriaceae).</title>
        <authorList>
            <person name="Nyongesa S."/>
            <person name="Weber P."/>
            <person name="Bernet E."/>
            <person name="Pullido F."/>
            <person name="Nieckarz M."/>
            <person name="Delaby M."/>
            <person name="Nieves C."/>
            <person name="Viehboeck T."/>
            <person name="Krause N."/>
            <person name="Rivera-Millot A."/>
            <person name="Nakamura A."/>
            <person name="Vischer N."/>
            <person name="VanNieuwenhze M."/>
            <person name="Brun Y."/>
            <person name="Cava F."/>
            <person name="Bulgheresi S."/>
            <person name="Veyrier F."/>
        </authorList>
    </citation>
    <scope>NUCLEOTIDE SEQUENCE [LARGE SCALE GENOMIC DNA]</scope>
    <source>
        <strain evidence="9 10">SN4</strain>
    </source>
</reference>
<keyword evidence="4" id="KW-0406">Ion transport</keyword>
<protein>
    <submittedName>
        <fullName evidence="9">Siderophore ABC transporter substrate-binding protein</fullName>
    </submittedName>
</protein>
<gene>
    <name evidence="9" type="ORF">LVJ82_16330</name>
</gene>
<keyword evidence="6" id="KW-0175">Coiled coil</keyword>
<dbReference type="PROSITE" id="PS51257">
    <property type="entry name" value="PROKAR_LIPOPROTEIN"/>
    <property type="match status" value="1"/>
</dbReference>
<dbReference type="InterPro" id="IPR051313">
    <property type="entry name" value="Bact_iron-sidero_bind"/>
</dbReference>
<keyword evidence="5 7" id="KW-0732">Signal</keyword>
<dbReference type="Proteomes" id="UP000832011">
    <property type="component" value="Chromosome"/>
</dbReference>
<keyword evidence="10" id="KW-1185">Reference proteome</keyword>
<feature type="domain" description="Fe/B12 periplasmic-binding" evidence="8">
    <location>
        <begin position="58"/>
        <end position="318"/>
    </location>
</feature>
<evidence type="ECO:0000313" key="10">
    <source>
        <dbReference type="Proteomes" id="UP000832011"/>
    </source>
</evidence>
<accession>A0ABY4DZN1</accession>
<evidence type="ECO:0000256" key="4">
    <source>
        <dbReference type="ARBA" id="ARBA00022496"/>
    </source>
</evidence>
<dbReference type="RefSeq" id="WP_199822600.1">
    <property type="nucleotide sequence ID" value="NZ_CABKVG010000010.1"/>
</dbReference>
<dbReference type="InterPro" id="IPR002491">
    <property type="entry name" value="ABC_transptr_periplasmic_BD"/>
</dbReference>
<dbReference type="SUPFAM" id="SSF53807">
    <property type="entry name" value="Helical backbone' metal receptor"/>
    <property type="match status" value="1"/>
</dbReference>
<dbReference type="InterPro" id="IPR033870">
    <property type="entry name" value="FatB"/>
</dbReference>